<dbReference type="GO" id="GO:0006515">
    <property type="term" value="P:protein quality control for misfolded or incompletely synthesized proteins"/>
    <property type="evidence" value="ECO:0007669"/>
    <property type="project" value="UniProtKB-UniRule"/>
</dbReference>
<gene>
    <name evidence="7" type="primary">pth</name>
    <name evidence="11" type="ORF">H0193_00445</name>
</gene>
<feature type="binding site" evidence="7">
    <location>
        <position position="52"/>
    </location>
    <ligand>
        <name>tRNA</name>
        <dbReference type="ChEBI" id="CHEBI:17843"/>
    </ligand>
</feature>
<evidence type="ECO:0000256" key="5">
    <source>
        <dbReference type="ARBA" id="ARBA00038063"/>
    </source>
</evidence>
<keyword evidence="4 7" id="KW-0694">RNA-binding</keyword>
<accession>A0A7W2E8W0</accession>
<dbReference type="SUPFAM" id="SSF53178">
    <property type="entry name" value="Peptidyl-tRNA hydrolase-like"/>
    <property type="match status" value="1"/>
</dbReference>
<dbReference type="CDD" id="cd00462">
    <property type="entry name" value="PTH"/>
    <property type="match status" value="1"/>
</dbReference>
<feature type="site" description="Discriminates between blocked and unblocked aminoacyl-tRNA" evidence="7">
    <location>
        <position position="47"/>
    </location>
</feature>
<feature type="transmembrane region" description="Helical" evidence="10">
    <location>
        <begin position="25"/>
        <end position="46"/>
    </location>
</feature>
<evidence type="ECO:0000313" key="11">
    <source>
        <dbReference type="EMBL" id="MBA5243300.1"/>
    </source>
</evidence>
<evidence type="ECO:0000256" key="1">
    <source>
        <dbReference type="ARBA" id="ARBA00013260"/>
    </source>
</evidence>
<keyword evidence="2 7" id="KW-0820">tRNA-binding</keyword>
<dbReference type="GO" id="GO:0000049">
    <property type="term" value="F:tRNA binding"/>
    <property type="evidence" value="ECO:0007669"/>
    <property type="project" value="UniProtKB-UniRule"/>
</dbReference>
<dbReference type="NCBIfam" id="TIGR00447">
    <property type="entry name" value="pth"/>
    <property type="match status" value="1"/>
</dbReference>
<dbReference type="GO" id="GO:0005737">
    <property type="term" value="C:cytoplasm"/>
    <property type="evidence" value="ECO:0007669"/>
    <property type="project" value="UniProtKB-SubCell"/>
</dbReference>
<protein>
    <recommendedName>
        <fullName evidence="6 7">Peptidyl-tRNA hydrolase</fullName>
        <shortName evidence="7">Pth</shortName>
        <ecNumber evidence="1 7">3.1.1.29</ecNumber>
    </recommendedName>
</protein>
<evidence type="ECO:0000313" key="12">
    <source>
        <dbReference type="Proteomes" id="UP000523682"/>
    </source>
</evidence>
<dbReference type="InterPro" id="IPR018171">
    <property type="entry name" value="Pept_tRNA_hydro_CS"/>
</dbReference>
<evidence type="ECO:0000256" key="9">
    <source>
        <dbReference type="RuleBase" id="RU004320"/>
    </source>
</evidence>
<comment type="caution">
    <text evidence="11">The sequence shown here is derived from an EMBL/GenBank/DDBJ whole genome shotgun (WGS) entry which is preliminary data.</text>
</comment>
<dbReference type="Proteomes" id="UP000523682">
    <property type="component" value="Unassembled WGS sequence"/>
</dbReference>
<comment type="subcellular location">
    <subcellularLocation>
        <location evidence="7">Cytoplasm</location>
    </subcellularLocation>
</comment>
<evidence type="ECO:0000256" key="2">
    <source>
        <dbReference type="ARBA" id="ARBA00022555"/>
    </source>
</evidence>
<feature type="active site" description="Proton acceptor" evidence="7">
    <location>
        <position position="57"/>
    </location>
</feature>
<feature type="binding site" evidence="7">
    <location>
        <position position="158"/>
    </location>
    <ligand>
        <name>tRNA</name>
        <dbReference type="ChEBI" id="CHEBI:17843"/>
    </ligand>
</feature>
<evidence type="ECO:0000256" key="3">
    <source>
        <dbReference type="ARBA" id="ARBA00022801"/>
    </source>
</evidence>
<comment type="function">
    <text evidence="7">Hydrolyzes ribosome-free peptidyl-tRNAs (with 1 or more amino acids incorporated), which drop off the ribosome during protein synthesis, or as a result of ribosome stalling.</text>
</comment>
<comment type="similarity">
    <text evidence="5 7 9">Belongs to the PTH family.</text>
</comment>
<dbReference type="PROSITE" id="PS01195">
    <property type="entry name" value="PEPT_TRNA_HYDROL_1"/>
    <property type="match status" value="1"/>
</dbReference>
<keyword evidence="7" id="KW-0963">Cytoplasm</keyword>
<dbReference type="GO" id="GO:0072344">
    <property type="term" value="P:rescue of stalled ribosome"/>
    <property type="evidence" value="ECO:0007669"/>
    <property type="project" value="UniProtKB-UniRule"/>
</dbReference>
<evidence type="ECO:0000256" key="4">
    <source>
        <dbReference type="ARBA" id="ARBA00022884"/>
    </source>
</evidence>
<evidence type="ECO:0000256" key="10">
    <source>
        <dbReference type="SAM" id="Phobius"/>
    </source>
</evidence>
<feature type="site" description="Stabilizes the basic form of H active site to accept a proton" evidence="7">
    <location>
        <position position="137"/>
    </location>
</feature>
<dbReference type="PANTHER" id="PTHR17224">
    <property type="entry name" value="PEPTIDYL-TRNA HYDROLASE"/>
    <property type="match status" value="1"/>
</dbReference>
<dbReference type="InterPro" id="IPR036416">
    <property type="entry name" value="Pept_tRNA_hydro_sf"/>
</dbReference>
<keyword evidence="10" id="KW-0812">Transmembrane</keyword>
<dbReference type="GO" id="GO:0004045">
    <property type="term" value="F:peptidyl-tRNA hydrolase activity"/>
    <property type="evidence" value="ECO:0007669"/>
    <property type="project" value="UniProtKB-UniRule"/>
</dbReference>
<proteinExistence type="inferred from homology"/>
<dbReference type="EMBL" id="JACDTZ010000001">
    <property type="protein sequence ID" value="MBA5243300.1"/>
    <property type="molecule type" value="Genomic_DNA"/>
</dbReference>
<name>A0A7W2E8W0_9CORY</name>
<dbReference type="Pfam" id="PF01195">
    <property type="entry name" value="Pept_tRNA_hydro"/>
    <property type="match status" value="1"/>
</dbReference>
<evidence type="ECO:0000256" key="8">
    <source>
        <dbReference type="RuleBase" id="RU000673"/>
    </source>
</evidence>
<feature type="binding site" evidence="7">
    <location>
        <position position="112"/>
    </location>
    <ligand>
        <name>tRNA</name>
        <dbReference type="ChEBI" id="CHEBI:17843"/>
    </ligand>
</feature>
<dbReference type="PROSITE" id="PS01196">
    <property type="entry name" value="PEPT_TRNA_HYDROL_2"/>
    <property type="match status" value="1"/>
</dbReference>
<sequence length="220" mass="23509">MVAPFVVAEIKRQDKNTTTHSFPQLNSQVICICTLVAVTILIVGLGNPGPQYAATRHNAGIFVVEELLGRATPMPAQLAVHKRTNTEIAELAKGRLLDDDHAVLARTRAFMNVSGGPIKALMDYFSVQPEDLYVVHDELDLELGEVKLRLGGGDHGHNGLKSITKSLGGKPYNKVAVGIGRPPGRMAPADYVLKPFSAKEQVDLAIASADAADAILRAIG</sequence>
<comment type="subunit">
    <text evidence="7">Monomer.</text>
</comment>
<dbReference type="PANTHER" id="PTHR17224:SF1">
    <property type="entry name" value="PEPTIDYL-TRNA HYDROLASE"/>
    <property type="match status" value="1"/>
</dbReference>
<dbReference type="AlphaFoldDB" id="A0A7W2E8W0"/>
<keyword evidence="3 7" id="KW-0378">Hydrolase</keyword>
<dbReference type="EC" id="3.1.1.29" evidence="1 7"/>
<evidence type="ECO:0000256" key="7">
    <source>
        <dbReference type="HAMAP-Rule" id="MF_00083"/>
    </source>
</evidence>
<keyword evidence="12" id="KW-1185">Reference proteome</keyword>
<keyword evidence="10" id="KW-1133">Transmembrane helix</keyword>
<keyword evidence="10" id="KW-0472">Membrane</keyword>
<dbReference type="HAMAP" id="MF_00083">
    <property type="entry name" value="Pept_tRNA_hydro_bact"/>
    <property type="match status" value="1"/>
</dbReference>
<reference evidence="11 12" key="1">
    <citation type="submission" date="2020-07" db="EMBL/GenBank/DDBJ databases">
        <title>Draft genome and description of Corynebacterium haemomassiliense strain Marseile-Q3615 sp. nov.</title>
        <authorList>
            <person name="Boxberger M."/>
            <person name="La Scola B."/>
        </authorList>
    </citation>
    <scope>NUCLEOTIDE SEQUENCE [LARGE SCALE GENOMIC DNA]</scope>
    <source>
        <strain evidence="11 12">Marseille-Q3615</strain>
    </source>
</reference>
<comment type="catalytic activity">
    <reaction evidence="7 8">
        <text>an N-acyl-L-alpha-aminoacyl-tRNA + H2O = an N-acyl-L-amino acid + a tRNA + H(+)</text>
        <dbReference type="Rhea" id="RHEA:54448"/>
        <dbReference type="Rhea" id="RHEA-COMP:10123"/>
        <dbReference type="Rhea" id="RHEA-COMP:13883"/>
        <dbReference type="ChEBI" id="CHEBI:15377"/>
        <dbReference type="ChEBI" id="CHEBI:15378"/>
        <dbReference type="ChEBI" id="CHEBI:59874"/>
        <dbReference type="ChEBI" id="CHEBI:78442"/>
        <dbReference type="ChEBI" id="CHEBI:138191"/>
        <dbReference type="EC" id="3.1.1.29"/>
    </reaction>
</comment>
<organism evidence="11 12">
    <name type="scientific">Corynebacterium haemomassiliense</name>
    <dbReference type="NCBI Taxonomy" id="2754726"/>
    <lineage>
        <taxon>Bacteria</taxon>
        <taxon>Bacillati</taxon>
        <taxon>Actinomycetota</taxon>
        <taxon>Actinomycetes</taxon>
        <taxon>Mycobacteriales</taxon>
        <taxon>Corynebacteriaceae</taxon>
        <taxon>Corynebacterium</taxon>
    </lineage>
</organism>
<dbReference type="InterPro" id="IPR001328">
    <property type="entry name" value="Pept_tRNA_hydro"/>
</dbReference>
<feature type="binding site" evidence="7">
    <location>
        <position position="110"/>
    </location>
    <ligand>
        <name>tRNA</name>
        <dbReference type="ChEBI" id="CHEBI:17843"/>
    </ligand>
</feature>
<dbReference type="Gene3D" id="3.40.50.1470">
    <property type="entry name" value="Peptidyl-tRNA hydrolase"/>
    <property type="match status" value="1"/>
</dbReference>
<comment type="function">
    <text evidence="7">Catalyzes the release of premature peptidyl moieties from peptidyl-tRNA molecules trapped in stalled 50S ribosomal subunits, and thus maintains levels of free tRNAs and 50S ribosomes.</text>
</comment>
<evidence type="ECO:0000256" key="6">
    <source>
        <dbReference type="ARBA" id="ARBA00050038"/>
    </source>
</evidence>